<reference evidence="3 4" key="1">
    <citation type="submission" date="2021-01" db="EMBL/GenBank/DDBJ databases">
        <title>Whole genome shotgun sequence of Plantactinospora endophytica NBRC 110450.</title>
        <authorList>
            <person name="Komaki H."/>
            <person name="Tamura T."/>
        </authorList>
    </citation>
    <scope>NUCLEOTIDE SEQUENCE [LARGE SCALE GENOMIC DNA]</scope>
    <source>
        <strain evidence="3 4">NBRC 110450</strain>
    </source>
</reference>
<evidence type="ECO:0000259" key="1">
    <source>
        <dbReference type="Pfam" id="PF00144"/>
    </source>
</evidence>
<evidence type="ECO:0000313" key="4">
    <source>
        <dbReference type="Proteomes" id="UP000646749"/>
    </source>
</evidence>
<evidence type="ECO:0000313" key="3">
    <source>
        <dbReference type="EMBL" id="GIG92883.1"/>
    </source>
</evidence>
<name>A0ABQ4EDT2_9ACTN</name>
<keyword evidence="4" id="KW-1185">Reference proteome</keyword>
<comment type="caution">
    <text evidence="3">The sequence shown here is derived from an EMBL/GenBank/DDBJ whole genome shotgun (WGS) entry which is preliminary data.</text>
</comment>
<sequence length="457" mass="49262">MAPLPPESGLLPETTRRIDALVAQAQAAGRAPSLVLGVLRTPTGAARATTGGLVHVAAAGETPTPDPDVQYRIGSITKTMTAVLLLRQRDDGLLELDDPLDRHLPGTPLGAVRLRELLGHAAGLQREPDGEWWERSAGADLDTLLAGLSREKVAFPAHRTFHYSNLAYGLLGAVLERVTGESWWKLVRSRLLDPLGMVRTSYQPTEPYARGYVVHPWHDTLREEPRTDTGAMAPAGQLWASLADLARWAGFLADPDPEILAPETVTEMCVPVAMADLNSWTAGYGLGVELHRVGERVYVGHGGSMPGYVATLSVHRPSGTGVVGFANAYGLRTGSLPVLGRQVLTAVLDAEPAPVRPWRPATAPPAGEVAELTGRWWWMGREFELTWDPAAEELTIVQQPSGAVPGWRFGRDAAGRWRGRSGMNDGEILTVRRDGAGAATALDIATFVFTRHPDRLA</sequence>
<feature type="domain" description="DUF7586" evidence="2">
    <location>
        <begin position="367"/>
        <end position="451"/>
    </location>
</feature>
<dbReference type="Proteomes" id="UP000646749">
    <property type="component" value="Unassembled WGS sequence"/>
</dbReference>
<organism evidence="3 4">
    <name type="scientific">Plantactinospora endophytica</name>
    <dbReference type="NCBI Taxonomy" id="673535"/>
    <lineage>
        <taxon>Bacteria</taxon>
        <taxon>Bacillati</taxon>
        <taxon>Actinomycetota</taxon>
        <taxon>Actinomycetes</taxon>
        <taxon>Micromonosporales</taxon>
        <taxon>Micromonosporaceae</taxon>
        <taxon>Plantactinospora</taxon>
    </lineage>
</organism>
<dbReference type="Pfam" id="PF00144">
    <property type="entry name" value="Beta-lactamase"/>
    <property type="match status" value="1"/>
</dbReference>
<evidence type="ECO:0000259" key="2">
    <source>
        <dbReference type="Pfam" id="PF24491"/>
    </source>
</evidence>
<keyword evidence="3" id="KW-0378">Hydrolase</keyword>
<dbReference type="InterPro" id="IPR001466">
    <property type="entry name" value="Beta-lactam-related"/>
</dbReference>
<dbReference type="EMBL" id="BONW01000049">
    <property type="protein sequence ID" value="GIG92883.1"/>
    <property type="molecule type" value="Genomic_DNA"/>
</dbReference>
<dbReference type="Gene3D" id="3.40.710.10">
    <property type="entry name" value="DD-peptidase/beta-lactamase superfamily"/>
    <property type="match status" value="1"/>
</dbReference>
<dbReference type="PANTHER" id="PTHR46825">
    <property type="entry name" value="D-ALANYL-D-ALANINE-CARBOXYPEPTIDASE/ENDOPEPTIDASE AMPH"/>
    <property type="match status" value="1"/>
</dbReference>
<proteinExistence type="predicted"/>
<dbReference type="InterPro" id="IPR012338">
    <property type="entry name" value="Beta-lactam/transpept-like"/>
</dbReference>
<feature type="domain" description="Beta-lactamase-related" evidence="1">
    <location>
        <begin position="18"/>
        <end position="329"/>
    </location>
</feature>
<dbReference type="InterPro" id="IPR050491">
    <property type="entry name" value="AmpC-like"/>
</dbReference>
<dbReference type="InterPro" id="IPR056008">
    <property type="entry name" value="DUF7586"/>
</dbReference>
<dbReference type="SUPFAM" id="SSF56601">
    <property type="entry name" value="beta-lactamase/transpeptidase-like"/>
    <property type="match status" value="1"/>
</dbReference>
<dbReference type="Pfam" id="PF24491">
    <property type="entry name" value="DUF7586"/>
    <property type="match status" value="1"/>
</dbReference>
<dbReference type="PANTHER" id="PTHR46825:SF7">
    <property type="entry name" value="D-ALANYL-D-ALANINE CARBOXYPEPTIDASE"/>
    <property type="match status" value="1"/>
</dbReference>
<dbReference type="GO" id="GO:0016787">
    <property type="term" value="F:hydrolase activity"/>
    <property type="evidence" value="ECO:0007669"/>
    <property type="project" value="UniProtKB-KW"/>
</dbReference>
<gene>
    <name evidence="3" type="ORF">Pen02_78190</name>
</gene>
<protein>
    <submittedName>
        <fullName evidence="3">Serine hydrolase</fullName>
    </submittedName>
</protein>
<accession>A0ABQ4EDT2</accession>